<comment type="caution">
    <text evidence="2">The sequence shown here is derived from an EMBL/GenBank/DDBJ whole genome shotgun (WGS) entry which is preliminary data.</text>
</comment>
<feature type="compositionally biased region" description="Basic and acidic residues" evidence="1">
    <location>
        <begin position="207"/>
        <end position="222"/>
    </location>
</feature>
<reference evidence="2" key="1">
    <citation type="journal article" date="2004" name="Nature">
        <title>Genome duplication in the teleost fish Tetraodon nigroviridis reveals the early vertebrate proto-karyotype.</title>
        <authorList>
            <person name="Jaillon O."/>
            <person name="Aury J.-M."/>
            <person name="Brunet F."/>
            <person name="Petit J.-L."/>
            <person name="Stange-Thomann N."/>
            <person name="Mauceli E."/>
            <person name="Bouneau L."/>
            <person name="Fischer C."/>
            <person name="Ozouf-Costaz C."/>
            <person name="Bernot A."/>
            <person name="Nicaud S."/>
            <person name="Jaffe D."/>
            <person name="Fisher S."/>
            <person name="Lutfalla G."/>
            <person name="Dossat C."/>
            <person name="Segurens B."/>
            <person name="Dasilva C."/>
            <person name="Salanoubat M."/>
            <person name="Levy M."/>
            <person name="Boudet N."/>
            <person name="Castellano S."/>
            <person name="Anthouard V."/>
            <person name="Jubin C."/>
            <person name="Castelli V."/>
            <person name="Katinka M."/>
            <person name="Vacherie B."/>
            <person name="Biemont C."/>
            <person name="Skalli Z."/>
            <person name="Cattolico L."/>
            <person name="Poulain J."/>
            <person name="De Berardinis V."/>
            <person name="Cruaud C."/>
            <person name="Duprat S."/>
            <person name="Brottier P."/>
            <person name="Coutanceau J.-P."/>
            <person name="Gouzy J."/>
            <person name="Parra G."/>
            <person name="Lardier G."/>
            <person name="Chapple C."/>
            <person name="McKernan K.J."/>
            <person name="McEwan P."/>
            <person name="Bosak S."/>
            <person name="Kellis M."/>
            <person name="Volff J.-N."/>
            <person name="Guigo R."/>
            <person name="Zody M.C."/>
            <person name="Mesirov J."/>
            <person name="Lindblad-Toh K."/>
            <person name="Birren B."/>
            <person name="Nusbaum C."/>
            <person name="Kahn D."/>
            <person name="Robinson-Rechavi M."/>
            <person name="Laudet V."/>
            <person name="Schachter V."/>
            <person name="Quetier F."/>
            <person name="Saurin W."/>
            <person name="Scarpelli C."/>
            <person name="Wincker P."/>
            <person name="Lander E.S."/>
            <person name="Weissenbach J."/>
            <person name="Roest Crollius H."/>
        </authorList>
    </citation>
    <scope>NUCLEOTIDE SEQUENCE [LARGE SCALE GENOMIC DNA]</scope>
</reference>
<dbReference type="AlphaFoldDB" id="Q4THG1"/>
<organism evidence="2">
    <name type="scientific">Tetraodon nigroviridis</name>
    <name type="common">Spotted green pufferfish</name>
    <name type="synonym">Chelonodon nigroviridis</name>
    <dbReference type="NCBI Taxonomy" id="99883"/>
    <lineage>
        <taxon>Eukaryota</taxon>
        <taxon>Metazoa</taxon>
        <taxon>Chordata</taxon>
        <taxon>Craniata</taxon>
        <taxon>Vertebrata</taxon>
        <taxon>Euteleostomi</taxon>
        <taxon>Actinopterygii</taxon>
        <taxon>Neopterygii</taxon>
        <taxon>Teleostei</taxon>
        <taxon>Neoteleostei</taxon>
        <taxon>Acanthomorphata</taxon>
        <taxon>Eupercaria</taxon>
        <taxon>Tetraodontiformes</taxon>
        <taxon>Tetradontoidea</taxon>
        <taxon>Tetraodontidae</taxon>
        <taxon>Tetraodon</taxon>
    </lineage>
</organism>
<reference evidence="2" key="2">
    <citation type="submission" date="2004-02" db="EMBL/GenBank/DDBJ databases">
        <authorList>
            <consortium name="Genoscope"/>
            <consortium name="Whitehead Institute Centre for Genome Research"/>
        </authorList>
    </citation>
    <scope>NUCLEOTIDE SEQUENCE</scope>
</reference>
<gene>
    <name evidence="2" type="ORF">GSTENG00000574001</name>
</gene>
<feature type="region of interest" description="Disordered" evidence="1">
    <location>
        <begin position="260"/>
        <end position="284"/>
    </location>
</feature>
<accession>Q4THG1</accession>
<feature type="compositionally biased region" description="Gly residues" evidence="1">
    <location>
        <begin position="223"/>
        <end position="234"/>
    </location>
</feature>
<sequence length="284" mass="30523">VPPPGPRGRRVRGRGGAGGRGRPEAGGQRTASGAAARHRAEGNGGRRSQRAGRRRRAGPEPPQAPVRRCGPDAAAPAEEEGRGLRVLRQAVPQQQQPDGAPPQPHGREAVPLRPLQLRLRAELQADAPHEDPRRPGREGLLPVPAVRRALQRLRHPGEAPEEGAQPEPRQHRRLHAGQRRRHVGRHQSRGGSRRSSVGENGGGRGRFGPDGDGEQRAERAGEKPGGGEAAQPGGGRRRAGLHLDVCALNRAGSYRKVAPEERSHPFFTHTHTHTDASVTELTVK</sequence>
<feature type="compositionally biased region" description="Basic residues" evidence="1">
    <location>
        <begin position="170"/>
        <end position="192"/>
    </location>
</feature>
<feature type="compositionally biased region" description="Basic residues" evidence="1">
    <location>
        <begin position="47"/>
        <end position="56"/>
    </location>
</feature>
<feature type="compositionally biased region" description="Basic and acidic residues" evidence="1">
    <location>
        <begin position="119"/>
        <end position="137"/>
    </location>
</feature>
<feature type="compositionally biased region" description="Polar residues" evidence="1">
    <location>
        <begin position="275"/>
        <end position="284"/>
    </location>
</feature>
<feature type="non-terminal residue" evidence="2">
    <location>
        <position position="284"/>
    </location>
</feature>
<evidence type="ECO:0000256" key="1">
    <source>
        <dbReference type="SAM" id="MobiDB-lite"/>
    </source>
</evidence>
<dbReference type="KEGG" id="tng:GSTEN00000574G001"/>
<feature type="region of interest" description="Disordered" evidence="1">
    <location>
        <begin position="1"/>
        <end position="238"/>
    </location>
</feature>
<name>Q4THG1_TETNG</name>
<evidence type="ECO:0000313" key="2">
    <source>
        <dbReference type="EMBL" id="CAF87671.1"/>
    </source>
</evidence>
<proteinExistence type="predicted"/>
<protein>
    <submittedName>
        <fullName evidence="2">(spotted green pufferfish) hypothetical protein</fullName>
    </submittedName>
</protein>
<dbReference type="EMBL" id="CAAE01002968">
    <property type="protein sequence ID" value="CAF87671.1"/>
    <property type="molecule type" value="Genomic_DNA"/>
</dbReference>